<comment type="similarity">
    <text evidence="4 14">Belongs to the cytochrome P450 family.</text>
</comment>
<protein>
    <submittedName>
        <fullName evidence="15">Cytochrome P450</fullName>
    </submittedName>
</protein>
<dbReference type="InterPro" id="IPR002401">
    <property type="entry name" value="Cyt_P450_E_grp-I"/>
</dbReference>
<dbReference type="Pfam" id="PF00067">
    <property type="entry name" value="p450"/>
    <property type="match status" value="1"/>
</dbReference>
<dbReference type="AlphaFoldDB" id="A0A9P3GNG0"/>
<evidence type="ECO:0000256" key="3">
    <source>
        <dbReference type="ARBA" id="ARBA00005179"/>
    </source>
</evidence>
<comment type="caution">
    <text evidence="15">The sequence shown here is derived from an EMBL/GenBank/DDBJ whole genome shotgun (WGS) entry which is preliminary data.</text>
</comment>
<dbReference type="GO" id="GO:0005506">
    <property type="term" value="F:iron ion binding"/>
    <property type="evidence" value="ECO:0007669"/>
    <property type="project" value="InterPro"/>
</dbReference>
<keyword evidence="10 13" id="KW-0408">Iron</keyword>
<reference evidence="15 16" key="1">
    <citation type="submission" date="2021-08" db="EMBL/GenBank/DDBJ databases">
        <title>Draft Genome Sequence of Phanerochaete sordida strain YK-624.</title>
        <authorList>
            <person name="Mori T."/>
            <person name="Dohra H."/>
            <person name="Suzuki T."/>
            <person name="Kawagishi H."/>
            <person name="Hirai H."/>
        </authorList>
    </citation>
    <scope>NUCLEOTIDE SEQUENCE [LARGE SCALE GENOMIC DNA]</scope>
    <source>
        <strain evidence="15 16">YK-624</strain>
    </source>
</reference>
<evidence type="ECO:0000256" key="5">
    <source>
        <dbReference type="ARBA" id="ARBA00022617"/>
    </source>
</evidence>
<dbReference type="CDD" id="cd11065">
    <property type="entry name" value="CYP64-like"/>
    <property type="match status" value="1"/>
</dbReference>
<keyword evidence="16" id="KW-1185">Reference proteome</keyword>
<evidence type="ECO:0000256" key="9">
    <source>
        <dbReference type="ARBA" id="ARBA00023002"/>
    </source>
</evidence>
<evidence type="ECO:0000256" key="6">
    <source>
        <dbReference type="ARBA" id="ARBA00022692"/>
    </source>
</evidence>
<name>A0A9P3GNG0_9APHY</name>
<evidence type="ECO:0000313" key="15">
    <source>
        <dbReference type="EMBL" id="GJE97951.1"/>
    </source>
</evidence>
<comment type="pathway">
    <text evidence="3">Secondary metabolite biosynthesis.</text>
</comment>
<keyword evidence="7 13" id="KW-0479">Metal-binding</keyword>
<evidence type="ECO:0000256" key="2">
    <source>
        <dbReference type="ARBA" id="ARBA00004167"/>
    </source>
</evidence>
<sequence>MANLVGWQRNFVFAKYGDQWKARARIFQQNYNTSAMPKHRPKLLKTTQHLLLNFLTTPEDFMKHIRYHAGSSILGITFGIEVRPDNDPYVKTAEKALQSLAKIVNVGAYAVNFVPFLRHLPAWLPGMHFKREAAEWYDTVSAMFDGPYTYVKKDIAAGEMNTSIVASLLRELDDSEKRPETETIIREAFGTAYTGGADTTYSSLNTFILAMLKFPDVQRKAQQELDRVVGHERLPDFGDRDSLPYITAVVKEALRWIMVAPLAAPHRLMVDDEYEGYHLPAGSLVIGNSWAILHDETRYPNPDAFVPERYLTPDGKLDASAPDPSEACFGYGRRMCPGRYFALDSIWIVVASLVAVFNIEEAVDASGAVVEPSLEYTSGTVCYPLPYQAAFKPRHPNAVALIKDSVVEDM</sequence>
<dbReference type="PRINTS" id="PR00463">
    <property type="entry name" value="EP450I"/>
</dbReference>
<evidence type="ECO:0000256" key="1">
    <source>
        <dbReference type="ARBA" id="ARBA00001971"/>
    </source>
</evidence>
<comment type="subcellular location">
    <subcellularLocation>
        <location evidence="2">Membrane</location>
        <topology evidence="2">Single-pass membrane protein</topology>
    </subcellularLocation>
</comment>
<evidence type="ECO:0000256" key="10">
    <source>
        <dbReference type="ARBA" id="ARBA00023004"/>
    </source>
</evidence>
<evidence type="ECO:0000256" key="14">
    <source>
        <dbReference type="RuleBase" id="RU000461"/>
    </source>
</evidence>
<evidence type="ECO:0000256" key="13">
    <source>
        <dbReference type="PIRSR" id="PIRSR602401-1"/>
    </source>
</evidence>
<accession>A0A9P3GNG0</accession>
<evidence type="ECO:0000256" key="7">
    <source>
        <dbReference type="ARBA" id="ARBA00022723"/>
    </source>
</evidence>
<dbReference type="GO" id="GO:0016705">
    <property type="term" value="F:oxidoreductase activity, acting on paired donors, with incorporation or reduction of molecular oxygen"/>
    <property type="evidence" value="ECO:0007669"/>
    <property type="project" value="InterPro"/>
</dbReference>
<keyword evidence="5 13" id="KW-0349">Heme</keyword>
<dbReference type="PANTHER" id="PTHR46300:SF7">
    <property type="entry name" value="P450, PUTATIVE (EUROFUNG)-RELATED"/>
    <property type="match status" value="1"/>
</dbReference>
<dbReference type="InterPro" id="IPR001128">
    <property type="entry name" value="Cyt_P450"/>
</dbReference>
<feature type="binding site" description="axial binding residue" evidence="13">
    <location>
        <position position="336"/>
    </location>
    <ligand>
        <name>heme</name>
        <dbReference type="ChEBI" id="CHEBI:30413"/>
    </ligand>
    <ligandPart>
        <name>Fe</name>
        <dbReference type="ChEBI" id="CHEBI:18248"/>
    </ligandPart>
</feature>
<dbReference type="GO" id="GO:0004497">
    <property type="term" value="F:monooxygenase activity"/>
    <property type="evidence" value="ECO:0007669"/>
    <property type="project" value="UniProtKB-KW"/>
</dbReference>
<keyword evidence="6" id="KW-0812">Transmembrane</keyword>
<evidence type="ECO:0000256" key="12">
    <source>
        <dbReference type="ARBA" id="ARBA00023136"/>
    </source>
</evidence>
<dbReference type="PRINTS" id="PR00385">
    <property type="entry name" value="P450"/>
</dbReference>
<evidence type="ECO:0000256" key="8">
    <source>
        <dbReference type="ARBA" id="ARBA00022989"/>
    </source>
</evidence>
<dbReference type="EMBL" id="BPQB01000079">
    <property type="protein sequence ID" value="GJE97951.1"/>
    <property type="molecule type" value="Genomic_DNA"/>
</dbReference>
<dbReference type="SUPFAM" id="SSF48264">
    <property type="entry name" value="Cytochrome P450"/>
    <property type="match status" value="1"/>
</dbReference>
<organism evidence="15 16">
    <name type="scientific">Phanerochaete sordida</name>
    <dbReference type="NCBI Taxonomy" id="48140"/>
    <lineage>
        <taxon>Eukaryota</taxon>
        <taxon>Fungi</taxon>
        <taxon>Dikarya</taxon>
        <taxon>Basidiomycota</taxon>
        <taxon>Agaricomycotina</taxon>
        <taxon>Agaricomycetes</taxon>
        <taxon>Polyporales</taxon>
        <taxon>Phanerochaetaceae</taxon>
        <taxon>Phanerochaete</taxon>
    </lineage>
</organism>
<dbReference type="PANTHER" id="PTHR46300">
    <property type="entry name" value="P450, PUTATIVE (EUROFUNG)-RELATED-RELATED"/>
    <property type="match status" value="1"/>
</dbReference>
<evidence type="ECO:0000313" key="16">
    <source>
        <dbReference type="Proteomes" id="UP000703269"/>
    </source>
</evidence>
<proteinExistence type="inferred from homology"/>
<dbReference type="InterPro" id="IPR036396">
    <property type="entry name" value="Cyt_P450_sf"/>
</dbReference>
<gene>
    <name evidence="15" type="ORF">PsYK624_141730</name>
</gene>
<evidence type="ECO:0000256" key="4">
    <source>
        <dbReference type="ARBA" id="ARBA00010617"/>
    </source>
</evidence>
<keyword evidence="9 14" id="KW-0560">Oxidoreductase</keyword>
<keyword evidence="8" id="KW-1133">Transmembrane helix</keyword>
<dbReference type="InterPro" id="IPR017972">
    <property type="entry name" value="Cyt_P450_CS"/>
</dbReference>
<dbReference type="Gene3D" id="1.10.630.10">
    <property type="entry name" value="Cytochrome P450"/>
    <property type="match status" value="1"/>
</dbReference>
<dbReference type="OrthoDB" id="2789670at2759"/>
<dbReference type="Proteomes" id="UP000703269">
    <property type="component" value="Unassembled WGS sequence"/>
</dbReference>
<evidence type="ECO:0000256" key="11">
    <source>
        <dbReference type="ARBA" id="ARBA00023033"/>
    </source>
</evidence>
<comment type="cofactor">
    <cofactor evidence="1 13">
        <name>heme</name>
        <dbReference type="ChEBI" id="CHEBI:30413"/>
    </cofactor>
</comment>
<keyword evidence="11 14" id="KW-0503">Monooxygenase</keyword>
<dbReference type="GO" id="GO:0016020">
    <property type="term" value="C:membrane"/>
    <property type="evidence" value="ECO:0007669"/>
    <property type="project" value="UniProtKB-SubCell"/>
</dbReference>
<dbReference type="GO" id="GO:0020037">
    <property type="term" value="F:heme binding"/>
    <property type="evidence" value="ECO:0007669"/>
    <property type="project" value="InterPro"/>
</dbReference>
<dbReference type="InterPro" id="IPR050364">
    <property type="entry name" value="Cytochrome_P450_fung"/>
</dbReference>
<dbReference type="PROSITE" id="PS00086">
    <property type="entry name" value="CYTOCHROME_P450"/>
    <property type="match status" value="1"/>
</dbReference>
<keyword evidence="12" id="KW-0472">Membrane</keyword>